<evidence type="ECO:0000313" key="4">
    <source>
        <dbReference type="Proteomes" id="UP001309448"/>
    </source>
</evidence>
<dbReference type="Gene3D" id="4.10.280.10">
    <property type="entry name" value="Helix-loop-helix DNA-binding domain"/>
    <property type="match status" value="1"/>
</dbReference>
<dbReference type="InterPro" id="IPR037208">
    <property type="entry name" value="Spo0E-like_sf"/>
</dbReference>
<dbReference type="InterPro" id="IPR053028">
    <property type="entry name" value="Spo0E-like_phosphatase"/>
</dbReference>
<comment type="caution">
    <text evidence="2">The sequence shown here is derived from an EMBL/GenBank/DDBJ whole genome shotgun (WGS) entry which is preliminary data.</text>
</comment>
<gene>
    <name evidence="2" type="ORF">BAU28_19530</name>
    <name evidence="1" type="ORF">P4U88_28465</name>
</gene>
<dbReference type="Proteomes" id="UP000182788">
    <property type="component" value="Unassembled WGS sequence"/>
</dbReference>
<reference evidence="2 3" key="1">
    <citation type="submission" date="2016-06" db="EMBL/GenBank/DDBJ databases">
        <title>First insights into the genetic diversity and population structure of in the Bacillus cereus group bacteria from diverse marine environments.</title>
        <authorList>
            <person name="Liu Y."/>
            <person name="Lai Q."/>
            <person name="Shao Z."/>
        </authorList>
    </citation>
    <scope>NUCLEOTIDE SEQUENCE [LARGE SCALE GENOMIC DNA]</scope>
    <source>
        <strain evidence="2 3">NH24A2</strain>
    </source>
</reference>
<protein>
    <submittedName>
        <fullName evidence="1">Aspartyl-phosphate phosphatase Spo0E family protein</fullName>
    </submittedName>
</protein>
<evidence type="ECO:0000313" key="3">
    <source>
        <dbReference type="Proteomes" id="UP000182788"/>
    </source>
</evidence>
<dbReference type="EMBL" id="JARMDB010000050">
    <property type="protein sequence ID" value="MED1569665.1"/>
    <property type="molecule type" value="Genomic_DNA"/>
</dbReference>
<evidence type="ECO:0000313" key="2">
    <source>
        <dbReference type="EMBL" id="OJD71898.1"/>
    </source>
</evidence>
<dbReference type="PANTHER" id="PTHR41263">
    <property type="entry name" value="ASPARTYL-PHOSPHATE PHOSPHATASE YISI"/>
    <property type="match status" value="1"/>
</dbReference>
<dbReference type="GO" id="GO:0046983">
    <property type="term" value="F:protein dimerization activity"/>
    <property type="evidence" value="ECO:0007669"/>
    <property type="project" value="InterPro"/>
</dbReference>
<name>A0A1J9U516_9BACI</name>
<dbReference type="EMBL" id="MAOI01000141">
    <property type="protein sequence ID" value="OJD71898.1"/>
    <property type="molecule type" value="Genomic_DNA"/>
</dbReference>
<dbReference type="GeneID" id="87595249"/>
<organism evidence="2 3">
    <name type="scientific">Bacillus paramycoides</name>
    <dbReference type="NCBI Taxonomy" id="2026194"/>
    <lineage>
        <taxon>Bacteria</taxon>
        <taxon>Bacillati</taxon>
        <taxon>Bacillota</taxon>
        <taxon>Bacilli</taxon>
        <taxon>Bacillales</taxon>
        <taxon>Bacillaceae</taxon>
        <taxon>Bacillus</taxon>
        <taxon>Bacillus cereus group</taxon>
    </lineage>
</organism>
<dbReference type="SUPFAM" id="SSF140500">
    <property type="entry name" value="BAS1536-like"/>
    <property type="match status" value="1"/>
</dbReference>
<sequence>MSQEMNCTTLRSQIEKKRQEMIRLTKHYMLTSPEIICVSQELDRLLNMLQKKECCVEGNIA</sequence>
<dbReference type="Proteomes" id="UP001309448">
    <property type="component" value="Unassembled WGS sequence"/>
</dbReference>
<dbReference type="GO" id="GO:0043937">
    <property type="term" value="P:regulation of sporulation"/>
    <property type="evidence" value="ECO:0007669"/>
    <property type="project" value="InterPro"/>
</dbReference>
<dbReference type="Pfam" id="PF09388">
    <property type="entry name" value="SpoOE-like"/>
    <property type="match status" value="1"/>
</dbReference>
<proteinExistence type="predicted"/>
<dbReference type="InterPro" id="IPR018540">
    <property type="entry name" value="Spo0E-like"/>
</dbReference>
<dbReference type="RefSeq" id="WP_002175056.1">
    <property type="nucleotide sequence ID" value="NZ_CBCSHB010000046.1"/>
</dbReference>
<dbReference type="InterPro" id="IPR036638">
    <property type="entry name" value="HLH_DNA-bd_sf"/>
</dbReference>
<evidence type="ECO:0000313" key="1">
    <source>
        <dbReference type="EMBL" id="MED1569665.1"/>
    </source>
</evidence>
<dbReference type="PANTHER" id="PTHR41263:SF1">
    <property type="entry name" value="ASPARTYL-PHOSPHATE PHOSPHATASE YISI"/>
    <property type="match status" value="1"/>
</dbReference>
<accession>A0A1J9U516</accession>
<dbReference type="AlphaFoldDB" id="A0A1J9U516"/>
<reference evidence="1 4" key="2">
    <citation type="submission" date="2023-03" db="EMBL/GenBank/DDBJ databases">
        <title>Bacillus Genome Sequencing.</title>
        <authorList>
            <person name="Dunlap C."/>
        </authorList>
    </citation>
    <scope>NUCLEOTIDE SEQUENCE [LARGE SCALE GENOMIC DNA]</scope>
    <source>
        <strain evidence="1 4">B-615</strain>
    </source>
</reference>
<keyword evidence="4" id="KW-1185">Reference proteome</keyword>